<dbReference type="Pfam" id="PF01179">
    <property type="entry name" value="Cu_amine_oxid"/>
    <property type="match status" value="1"/>
</dbReference>
<keyword evidence="3 9" id="KW-0479">Metal-binding</keyword>
<feature type="domain" description="DUF1965" evidence="13">
    <location>
        <begin position="245"/>
        <end position="310"/>
    </location>
</feature>
<gene>
    <name evidence="14" type="ORF">AJ78_02270</name>
</gene>
<evidence type="ECO:0000256" key="10">
    <source>
        <dbReference type="SAM" id="SignalP"/>
    </source>
</evidence>
<evidence type="ECO:0000259" key="12">
    <source>
        <dbReference type="Pfam" id="PF02727"/>
    </source>
</evidence>
<feature type="domain" description="Copper amine oxidase N2-terminal" evidence="12">
    <location>
        <begin position="91"/>
        <end position="146"/>
    </location>
</feature>
<dbReference type="OrthoDB" id="3341590at2759"/>
<evidence type="ECO:0000256" key="1">
    <source>
        <dbReference type="ARBA" id="ARBA00001935"/>
    </source>
</evidence>
<dbReference type="PROSITE" id="PS51257">
    <property type="entry name" value="PROKAR_LIPOPROTEIN"/>
    <property type="match status" value="1"/>
</dbReference>
<dbReference type="GO" id="GO:0009308">
    <property type="term" value="P:amine metabolic process"/>
    <property type="evidence" value="ECO:0007669"/>
    <property type="project" value="UniProtKB-UniRule"/>
</dbReference>
<dbReference type="EMBL" id="LGRN01000059">
    <property type="protein sequence ID" value="OJD17679.1"/>
    <property type="molecule type" value="Genomic_DNA"/>
</dbReference>
<dbReference type="InterPro" id="IPR015800">
    <property type="entry name" value="Cu_amine_oxidase_N2"/>
</dbReference>
<protein>
    <recommendedName>
        <fullName evidence="9">Amine oxidase</fullName>
        <ecNumber evidence="9">1.4.3.-</ecNumber>
    </recommendedName>
</protein>
<evidence type="ECO:0000256" key="4">
    <source>
        <dbReference type="ARBA" id="ARBA00022772"/>
    </source>
</evidence>
<comment type="cofactor">
    <cofactor evidence="1">
        <name>Cu cation</name>
        <dbReference type="ChEBI" id="CHEBI:23378"/>
    </cofactor>
</comment>
<dbReference type="AlphaFoldDB" id="A0A1J9QNC8"/>
<dbReference type="GO" id="GO:0048038">
    <property type="term" value="F:quinone binding"/>
    <property type="evidence" value="ECO:0007669"/>
    <property type="project" value="InterPro"/>
</dbReference>
<keyword evidence="15" id="KW-1185">Reference proteome</keyword>
<dbReference type="Proteomes" id="UP000182235">
    <property type="component" value="Unassembled WGS sequence"/>
</dbReference>
<comment type="PTM">
    <text evidence="8 9">Topaquinone (TPQ) is generated by copper-dependent autoxidation of a specific tyrosyl residue.</text>
</comment>
<feature type="domain" description="Copper amine oxidase catalytic" evidence="11">
    <location>
        <begin position="325"/>
        <end position="733"/>
    </location>
</feature>
<dbReference type="STRING" id="1447872.A0A1J9QNC8"/>
<evidence type="ECO:0000256" key="8">
    <source>
        <dbReference type="PIRSR" id="PIRSR600269-51"/>
    </source>
</evidence>
<dbReference type="InterPro" id="IPR015798">
    <property type="entry name" value="Cu_amine_oxidase_C"/>
</dbReference>
<feature type="active site" description="Proton acceptor" evidence="7">
    <location>
        <position position="398"/>
    </location>
</feature>
<name>A0A1J9QNC8_9EURO</name>
<proteinExistence type="inferred from homology"/>
<evidence type="ECO:0000256" key="7">
    <source>
        <dbReference type="PIRSR" id="PIRSR600269-50"/>
    </source>
</evidence>
<keyword evidence="5 9" id="KW-0560">Oxidoreductase</keyword>
<evidence type="ECO:0000256" key="2">
    <source>
        <dbReference type="ARBA" id="ARBA00007983"/>
    </source>
</evidence>
<dbReference type="GO" id="GO:0005886">
    <property type="term" value="C:plasma membrane"/>
    <property type="evidence" value="ECO:0007669"/>
    <property type="project" value="TreeGrafter"/>
</dbReference>
<dbReference type="GO" id="GO:0005507">
    <property type="term" value="F:copper ion binding"/>
    <property type="evidence" value="ECO:0007669"/>
    <property type="project" value="InterPro"/>
</dbReference>
<feature type="active site" description="Schiff-base intermediate with substrate; via topaquinone" evidence="7">
    <location>
        <position position="489"/>
    </location>
</feature>
<dbReference type="PANTHER" id="PTHR10638">
    <property type="entry name" value="COPPER AMINE OXIDASE"/>
    <property type="match status" value="1"/>
</dbReference>
<evidence type="ECO:0000256" key="9">
    <source>
        <dbReference type="RuleBase" id="RU000672"/>
    </source>
</evidence>
<reference evidence="14 15" key="1">
    <citation type="submission" date="2015-07" db="EMBL/GenBank/DDBJ databases">
        <title>Emmonsia species relationships and genome sequence.</title>
        <authorList>
            <consortium name="The Broad Institute Genomics Platform"/>
            <person name="Cuomo C.A."/>
            <person name="Munoz J.F."/>
            <person name="Imamovic A."/>
            <person name="Priest M.E."/>
            <person name="Young S."/>
            <person name="Clay O.K."/>
            <person name="McEwen J.G."/>
        </authorList>
    </citation>
    <scope>NUCLEOTIDE SEQUENCE [LARGE SCALE GENOMIC DNA]</scope>
    <source>
        <strain evidence="14 15">UAMH 9510</strain>
    </source>
</reference>
<evidence type="ECO:0000259" key="13">
    <source>
        <dbReference type="Pfam" id="PF09248"/>
    </source>
</evidence>
<dbReference type="VEuPathDB" id="FungiDB:AJ78_02270"/>
<dbReference type="Gene3D" id="2.70.98.20">
    <property type="entry name" value="Copper amine oxidase, catalytic domain"/>
    <property type="match status" value="1"/>
</dbReference>
<comment type="cofactor">
    <cofactor evidence="9">
        <name>Cu cation</name>
        <dbReference type="ChEBI" id="CHEBI:23378"/>
    </cofactor>
    <text evidence="9">Contains 1 topaquinone per subunit.</text>
</comment>
<dbReference type="InterPro" id="IPR015328">
    <property type="entry name" value="DUF1965"/>
</dbReference>
<dbReference type="Gene3D" id="3.10.450.40">
    <property type="match status" value="2"/>
</dbReference>
<evidence type="ECO:0000256" key="3">
    <source>
        <dbReference type="ARBA" id="ARBA00022723"/>
    </source>
</evidence>
<feature type="modified residue" description="2',4',5'-topaquinone" evidence="8">
    <location>
        <position position="489"/>
    </location>
</feature>
<keyword evidence="6 9" id="KW-0186">Copper</keyword>
<dbReference type="PRINTS" id="PR00766">
    <property type="entry name" value="CUDAOXIDASE"/>
</dbReference>
<feature type="signal peptide" evidence="10">
    <location>
        <begin position="1"/>
        <end position="22"/>
    </location>
</feature>
<comment type="caution">
    <text evidence="14">The sequence shown here is derived from an EMBL/GenBank/DDBJ whole genome shotgun (WGS) entry which is preliminary data.</text>
</comment>
<comment type="similarity">
    <text evidence="2 9">Belongs to the copper/topaquinone oxidase family.</text>
</comment>
<dbReference type="Pfam" id="PF02727">
    <property type="entry name" value="Cu_amine_oxidN2"/>
    <property type="match status" value="1"/>
</dbReference>
<evidence type="ECO:0000256" key="5">
    <source>
        <dbReference type="ARBA" id="ARBA00023002"/>
    </source>
</evidence>
<dbReference type="SUPFAM" id="SSF54416">
    <property type="entry name" value="Amine oxidase N-terminal region"/>
    <property type="match status" value="2"/>
</dbReference>
<keyword evidence="4 7" id="KW-0801">TPQ</keyword>
<dbReference type="InterPro" id="IPR016182">
    <property type="entry name" value="Cu_amine_oxidase_N-reg"/>
</dbReference>
<dbReference type="Pfam" id="PF09248">
    <property type="entry name" value="DUF1965"/>
    <property type="match status" value="1"/>
</dbReference>
<evidence type="ECO:0000313" key="15">
    <source>
        <dbReference type="Proteomes" id="UP000182235"/>
    </source>
</evidence>
<evidence type="ECO:0000256" key="6">
    <source>
        <dbReference type="ARBA" id="ARBA00023008"/>
    </source>
</evidence>
<organism evidence="14 15">
    <name type="scientific">Emergomyces pasteurianus Ep9510</name>
    <dbReference type="NCBI Taxonomy" id="1447872"/>
    <lineage>
        <taxon>Eukaryota</taxon>
        <taxon>Fungi</taxon>
        <taxon>Dikarya</taxon>
        <taxon>Ascomycota</taxon>
        <taxon>Pezizomycotina</taxon>
        <taxon>Eurotiomycetes</taxon>
        <taxon>Eurotiomycetidae</taxon>
        <taxon>Onygenales</taxon>
        <taxon>Ajellomycetaceae</taxon>
        <taxon>Emergomyces</taxon>
    </lineage>
</organism>
<dbReference type="InterPro" id="IPR000269">
    <property type="entry name" value="Cu_amine_oxidase"/>
</dbReference>
<dbReference type="InterPro" id="IPR036460">
    <property type="entry name" value="Cu_amine_oxidase_C_sf"/>
</dbReference>
<keyword evidence="10" id="KW-0732">Signal</keyword>
<sequence>MLLKYFSAWCLIQLLALSCASANEIPKASKRRIDYGQEGYCLAEPVSVTKAPKSNVWAGISAKDNLAVWEHLHDPTTGFNLTYPDNASITDNYVYWIDALPTNKSAVLAYIDGDSPPPPKYARVIIFEGGRNDPRSQEYMVGPLPMSSDTTVKPLDYIYNGGMGGSVPFNARTFDDVREKAVDPLITSVMSRIAPITSALFQGGVYYGKGDNRTTLMTTYTDPVSFDGKQAFLNIMFRFPANPFLTPLDFFLLIDWTGTDASTYSVKGFVTKERFFPTVEELTLAFEAGELKQEFDQTRDGSWALMDRKTEMGTRELDKKFSANLLELGGKRYKLDKEQRYVEYMGWSFYMAHSRSLGLMFFDIKFKGERILYELSLQEALAHYGGNQPLAAGSAFHDSHYSLGTKMGTLLEGYDCPFGSTFLNLTYHKGNHTVINPNSLCIFETDIGFPLSRHRSGDDDEDSMWGFTNLGVTKGNALITRAVATVDNYDYMFDYAFHVDGSLEISVRASGYLQASPYYKSQKKWGPRIQQGTQGSLHSHVLTWKADFDIVDSSNSFEISKLVVAEQSQPWFPELGVFEQIETSTTFLEEETRLNHEPNNQAMYRVVNREKKNAWGETRGYRIIPGRSNVHLPIFNSPFSRKNSEFAKQHLAVTRQHDNEPYANSVQNTNLAWKPQHDFSKFFDEEPLDQEDLVVWMNMGMHHFTRSEDVPVTLFSEAYASMALVPHNFFDRAQDGDLMNRRWVVVDQESGKLDFEDYGVELPQCKIRIEEPLLRLNPTLEV</sequence>
<feature type="chain" id="PRO_5012272781" description="Amine oxidase" evidence="10">
    <location>
        <begin position="23"/>
        <end position="782"/>
    </location>
</feature>
<dbReference type="SUPFAM" id="SSF49998">
    <property type="entry name" value="Amine oxidase catalytic domain"/>
    <property type="match status" value="1"/>
</dbReference>
<accession>A0A1J9QNC8</accession>
<evidence type="ECO:0000313" key="14">
    <source>
        <dbReference type="EMBL" id="OJD17679.1"/>
    </source>
</evidence>
<dbReference type="EC" id="1.4.3.-" evidence="9"/>
<dbReference type="GO" id="GO:0008131">
    <property type="term" value="F:primary methylamine oxidase activity"/>
    <property type="evidence" value="ECO:0007669"/>
    <property type="project" value="InterPro"/>
</dbReference>
<evidence type="ECO:0000259" key="11">
    <source>
        <dbReference type="Pfam" id="PF01179"/>
    </source>
</evidence>
<dbReference type="PANTHER" id="PTHR10638:SF20">
    <property type="entry name" value="AMINE OXIDASE"/>
    <property type="match status" value="1"/>
</dbReference>